<evidence type="ECO:0000313" key="2">
    <source>
        <dbReference type="EMBL" id="QIL46687.1"/>
    </source>
</evidence>
<dbReference type="RefSeq" id="WP_166008075.1">
    <property type="nucleotide sequence ID" value="NZ_CP049886.1"/>
</dbReference>
<dbReference type="PIRSF" id="PIRSF036593">
    <property type="entry name" value="GrdD"/>
    <property type="match status" value="1"/>
</dbReference>
<name>A0A6G8ANW7_9ENTE</name>
<feature type="active site" evidence="1">
    <location>
        <position position="357"/>
    </location>
</feature>
<dbReference type="InterPro" id="IPR012116">
    <property type="entry name" value="Gly_reductase_pC_asu"/>
</dbReference>
<dbReference type="SUPFAM" id="SSF53659">
    <property type="entry name" value="Isocitrate/Isopropylmalate dehydrogenase-like"/>
    <property type="match status" value="1"/>
</dbReference>
<dbReference type="Pfam" id="PF02504">
    <property type="entry name" value="FA_synthesis"/>
    <property type="match status" value="1"/>
</dbReference>
<accession>A0A6G8ANW7</accession>
<evidence type="ECO:0000313" key="3">
    <source>
        <dbReference type="Proteomes" id="UP000500890"/>
    </source>
</evidence>
<dbReference type="InterPro" id="IPR003664">
    <property type="entry name" value="FA_synthesis"/>
</dbReference>
<dbReference type="AlphaFoldDB" id="A0A6G8ANW7"/>
<dbReference type="KEGG" id="vah:G7081_06145"/>
<dbReference type="EMBL" id="CP049886">
    <property type="protein sequence ID" value="QIL46687.1"/>
    <property type="molecule type" value="Genomic_DNA"/>
</dbReference>
<protein>
    <submittedName>
        <fullName evidence="2">Glycine reductase</fullName>
    </submittedName>
</protein>
<organism evidence="2 3">
    <name type="scientific">Vagococcus coleopterorum</name>
    <dbReference type="NCBI Taxonomy" id="2714946"/>
    <lineage>
        <taxon>Bacteria</taxon>
        <taxon>Bacillati</taxon>
        <taxon>Bacillota</taxon>
        <taxon>Bacilli</taxon>
        <taxon>Lactobacillales</taxon>
        <taxon>Enterococcaceae</taxon>
        <taxon>Vagococcus</taxon>
    </lineage>
</organism>
<reference evidence="2 3" key="1">
    <citation type="submission" date="2020-03" db="EMBL/GenBank/DDBJ databases">
        <title>Vagococcus sp. nov., isolated from beetles.</title>
        <authorList>
            <person name="Hyun D.-W."/>
            <person name="Bae J.-W."/>
        </authorList>
    </citation>
    <scope>NUCLEOTIDE SEQUENCE [LARGE SCALE GENOMIC DNA]</scope>
    <source>
        <strain evidence="2 3">HDW17A</strain>
    </source>
</reference>
<proteinExistence type="predicted"/>
<dbReference type="NCBIfam" id="NF040747">
    <property type="entry name" value="reduct_C_alpha"/>
    <property type="match status" value="1"/>
</dbReference>
<dbReference type="GO" id="GO:0006633">
    <property type="term" value="P:fatty acid biosynthetic process"/>
    <property type="evidence" value="ECO:0007669"/>
    <property type="project" value="InterPro"/>
</dbReference>
<evidence type="ECO:0000256" key="1">
    <source>
        <dbReference type="PIRSR" id="PIRSR036593-50"/>
    </source>
</evidence>
<dbReference type="Gene3D" id="3.40.718.10">
    <property type="entry name" value="Isopropylmalate Dehydrogenase"/>
    <property type="match status" value="1"/>
</dbReference>
<keyword evidence="3" id="KW-1185">Reference proteome</keyword>
<sequence length="382" mass="40723">MTIIDEKIKEVFDEIATSLETGKSGSNLKIGLTINGSELGLANMEEAVKIASKNQLFDVVTIGSEVQWEGVESIVCETEEAGYAKMEELLTTGYISACVTLHYNFPIGVATVGRVVTPALGKELLIATTTGTTSQVRNEAMVYNTINGIAVAKALGNANPTVGILNVDGARTVERSLKELVMNGYSLSFGESQRQDGGAVMRGNDLLTGSCDVMVCDSLTGNLLMKLFSSYTTGGQFESLGFGYGPGVGKDYCQNILIVSRASGAPVIANALSYAYDMAKADLQSLSAAEYKLAEKAGLKAICRNLQPVEKTSSTTIEQPPKEVVTEQISGIDVMELEDAVLKLWECHIYAESGMGCTGPILLVSEINMATAETILKENNYL</sequence>
<gene>
    <name evidence="2" type="ORF">G7081_06145</name>
</gene>
<dbReference type="Proteomes" id="UP000500890">
    <property type="component" value="Chromosome"/>
</dbReference>
<dbReference type="GO" id="GO:0016747">
    <property type="term" value="F:acyltransferase activity, transferring groups other than amino-acyl groups"/>
    <property type="evidence" value="ECO:0007669"/>
    <property type="project" value="InterPro"/>
</dbReference>